<dbReference type="GO" id="GO:0044183">
    <property type="term" value="F:protein folding chaperone"/>
    <property type="evidence" value="ECO:0007669"/>
    <property type="project" value="TreeGrafter"/>
</dbReference>
<organism evidence="5 6">
    <name type="scientific">Ignelater luminosus</name>
    <name type="common">Cucubano</name>
    <name type="synonym">Pyrophorus luminosus</name>
    <dbReference type="NCBI Taxonomy" id="2038154"/>
    <lineage>
        <taxon>Eukaryota</taxon>
        <taxon>Metazoa</taxon>
        <taxon>Ecdysozoa</taxon>
        <taxon>Arthropoda</taxon>
        <taxon>Hexapoda</taxon>
        <taxon>Insecta</taxon>
        <taxon>Pterygota</taxon>
        <taxon>Neoptera</taxon>
        <taxon>Endopterygota</taxon>
        <taxon>Coleoptera</taxon>
        <taxon>Polyphaga</taxon>
        <taxon>Elateriformia</taxon>
        <taxon>Elateroidea</taxon>
        <taxon>Elateridae</taxon>
        <taxon>Agrypninae</taxon>
        <taxon>Pyrophorini</taxon>
        <taxon>Ignelater</taxon>
    </lineage>
</organism>
<dbReference type="EMBL" id="VTPC01089915">
    <property type="protein sequence ID" value="KAF2885541.1"/>
    <property type="molecule type" value="Genomic_DNA"/>
</dbReference>
<evidence type="ECO:0000256" key="4">
    <source>
        <dbReference type="SAM" id="Coils"/>
    </source>
</evidence>
<comment type="similarity">
    <text evidence="1">Belongs to the prefoldin subunit beta family.</text>
</comment>
<dbReference type="PANTHER" id="PTHR20903">
    <property type="entry name" value="PREFOLDIN SUBUNIT 1-RELATED"/>
    <property type="match status" value="1"/>
</dbReference>
<feature type="coiled-coil region" evidence="4">
    <location>
        <begin position="72"/>
        <end position="117"/>
    </location>
</feature>
<gene>
    <name evidence="5" type="ORF">ILUMI_20609</name>
</gene>
<comment type="caution">
    <text evidence="5">The sequence shown here is derived from an EMBL/GenBank/DDBJ whole genome shotgun (WGS) entry which is preliminary data.</text>
</comment>
<dbReference type="Gene3D" id="1.10.287.370">
    <property type="match status" value="1"/>
</dbReference>
<keyword evidence="6" id="KW-1185">Reference proteome</keyword>
<evidence type="ECO:0000256" key="2">
    <source>
        <dbReference type="ARBA" id="ARBA00011695"/>
    </source>
</evidence>
<evidence type="ECO:0000256" key="3">
    <source>
        <dbReference type="ARBA" id="ARBA00023186"/>
    </source>
</evidence>
<comment type="subunit">
    <text evidence="2">Heterohexamer of two PFD-alpha type and four PFD-beta type subunits.</text>
</comment>
<reference evidence="5" key="1">
    <citation type="submission" date="2019-08" db="EMBL/GenBank/DDBJ databases">
        <title>The genome of the North American firefly Photinus pyralis.</title>
        <authorList>
            <consortium name="Photinus pyralis genome working group"/>
            <person name="Fallon T.R."/>
            <person name="Sander Lower S.E."/>
            <person name="Weng J.-K."/>
        </authorList>
    </citation>
    <scope>NUCLEOTIDE SEQUENCE</scope>
    <source>
        <strain evidence="5">TRF0915ILg1</strain>
        <tissue evidence="5">Whole body</tissue>
    </source>
</reference>
<dbReference type="CDD" id="cd23164">
    <property type="entry name" value="Prefoldin_1"/>
    <property type="match status" value="1"/>
</dbReference>
<dbReference type="PANTHER" id="PTHR20903:SF0">
    <property type="entry name" value="PREFOLDIN SUBUNIT 1"/>
    <property type="match status" value="1"/>
</dbReference>
<evidence type="ECO:0008006" key="7">
    <source>
        <dbReference type="Google" id="ProtNLM"/>
    </source>
</evidence>
<dbReference type="SUPFAM" id="SSF46579">
    <property type="entry name" value="Prefoldin"/>
    <property type="match status" value="1"/>
</dbReference>
<sequence>MAKVDMELKKAFSELQQKAIDTAQQLKLADIQIENLKRTKQHAILTEREISSLEPNTKTYDSVGRMFVLTPLNEIRENLKKKQTTAEEKVKTLENNKAYLERSLKDAENNLREMVQQRKDALD</sequence>
<proteinExistence type="inferred from homology"/>
<dbReference type="AlphaFoldDB" id="A0A8K0G4D7"/>
<evidence type="ECO:0000313" key="6">
    <source>
        <dbReference type="Proteomes" id="UP000801492"/>
    </source>
</evidence>
<name>A0A8K0G4D7_IGNLU</name>
<evidence type="ECO:0000313" key="5">
    <source>
        <dbReference type="EMBL" id="KAF2885541.1"/>
    </source>
</evidence>
<dbReference type="OrthoDB" id="5242628at2759"/>
<dbReference type="GO" id="GO:0051082">
    <property type="term" value="F:unfolded protein binding"/>
    <property type="evidence" value="ECO:0007669"/>
    <property type="project" value="InterPro"/>
</dbReference>
<keyword evidence="3" id="KW-0143">Chaperone</keyword>
<dbReference type="GO" id="GO:0016272">
    <property type="term" value="C:prefoldin complex"/>
    <property type="evidence" value="ECO:0007669"/>
    <property type="project" value="InterPro"/>
</dbReference>
<dbReference type="InterPro" id="IPR002777">
    <property type="entry name" value="PFD_beta-like"/>
</dbReference>
<keyword evidence="4" id="KW-0175">Coiled coil</keyword>
<dbReference type="Pfam" id="PF01920">
    <property type="entry name" value="Prefoldin_2"/>
    <property type="match status" value="1"/>
</dbReference>
<evidence type="ECO:0000256" key="1">
    <source>
        <dbReference type="ARBA" id="ARBA00008045"/>
    </source>
</evidence>
<dbReference type="Proteomes" id="UP000801492">
    <property type="component" value="Unassembled WGS sequence"/>
</dbReference>
<dbReference type="InterPro" id="IPR009053">
    <property type="entry name" value="Prefoldin"/>
</dbReference>
<accession>A0A8K0G4D7</accession>
<protein>
    <recommendedName>
        <fullName evidence="7">Prefoldin subunit 1</fullName>
    </recommendedName>
</protein>
<dbReference type="GO" id="GO:0005737">
    <property type="term" value="C:cytoplasm"/>
    <property type="evidence" value="ECO:0007669"/>
    <property type="project" value="TreeGrafter"/>
</dbReference>